<sequence>EKKATKKDKEREREKRKALISEPVGEVRHTCHLDKKELVPPAVSPSSVHTNGTSAQSHLSPSLSQVSSPVLLRSTGAREGITLRETMSLRDVIVPNKDSVAFREVVSPPVSRAPSQPPPSTSSQASPQLRPSVSPSAPPLTVCYSTAHVIVTHLYRLRVMVCG</sequence>
<comment type="caution">
    <text evidence="2">The sequence shown here is derived from an EMBL/GenBank/DDBJ whole genome shotgun (WGS) entry which is preliminary data.</text>
</comment>
<proteinExistence type="predicted"/>
<feature type="compositionally biased region" description="Low complexity" evidence="1">
    <location>
        <begin position="105"/>
        <end position="114"/>
    </location>
</feature>
<feature type="compositionally biased region" description="Basic and acidic residues" evidence="1">
    <location>
        <begin position="7"/>
        <end position="38"/>
    </location>
</feature>
<dbReference type="AlphaFoldDB" id="A0AAN8FCK3"/>
<accession>A0AAN8FCK3</accession>
<name>A0AAN8FCK3_TRICO</name>
<evidence type="ECO:0000313" key="3">
    <source>
        <dbReference type="Proteomes" id="UP001331761"/>
    </source>
</evidence>
<protein>
    <submittedName>
        <fullName evidence="2">Uncharacterized protein</fullName>
    </submittedName>
</protein>
<feature type="region of interest" description="Disordered" evidence="1">
    <location>
        <begin position="105"/>
        <end position="136"/>
    </location>
</feature>
<feature type="compositionally biased region" description="Low complexity" evidence="1">
    <location>
        <begin position="56"/>
        <end position="67"/>
    </location>
</feature>
<evidence type="ECO:0000313" key="2">
    <source>
        <dbReference type="EMBL" id="KAK5976950.1"/>
    </source>
</evidence>
<dbReference type="Proteomes" id="UP001331761">
    <property type="component" value="Unassembled WGS sequence"/>
</dbReference>
<feature type="compositionally biased region" description="Polar residues" evidence="1">
    <location>
        <begin position="44"/>
        <end position="55"/>
    </location>
</feature>
<feature type="region of interest" description="Disordered" evidence="1">
    <location>
        <begin position="1"/>
        <end position="67"/>
    </location>
</feature>
<keyword evidence="3" id="KW-1185">Reference proteome</keyword>
<feature type="non-terminal residue" evidence="2">
    <location>
        <position position="1"/>
    </location>
</feature>
<evidence type="ECO:0000256" key="1">
    <source>
        <dbReference type="SAM" id="MobiDB-lite"/>
    </source>
</evidence>
<gene>
    <name evidence="2" type="ORF">GCK32_005380</name>
</gene>
<reference evidence="2 3" key="1">
    <citation type="submission" date="2019-10" db="EMBL/GenBank/DDBJ databases">
        <title>Assembly and Annotation for the nematode Trichostrongylus colubriformis.</title>
        <authorList>
            <person name="Martin J."/>
        </authorList>
    </citation>
    <scope>NUCLEOTIDE SEQUENCE [LARGE SCALE GENOMIC DNA]</scope>
    <source>
        <strain evidence="2">G859</strain>
        <tissue evidence="2">Whole worm</tissue>
    </source>
</reference>
<organism evidence="2 3">
    <name type="scientific">Trichostrongylus colubriformis</name>
    <name type="common">Black scour worm</name>
    <dbReference type="NCBI Taxonomy" id="6319"/>
    <lineage>
        <taxon>Eukaryota</taxon>
        <taxon>Metazoa</taxon>
        <taxon>Ecdysozoa</taxon>
        <taxon>Nematoda</taxon>
        <taxon>Chromadorea</taxon>
        <taxon>Rhabditida</taxon>
        <taxon>Rhabditina</taxon>
        <taxon>Rhabditomorpha</taxon>
        <taxon>Strongyloidea</taxon>
        <taxon>Trichostrongylidae</taxon>
        <taxon>Trichostrongylus</taxon>
    </lineage>
</organism>
<dbReference type="EMBL" id="WIXE01011197">
    <property type="protein sequence ID" value="KAK5976950.1"/>
    <property type="molecule type" value="Genomic_DNA"/>
</dbReference>